<protein>
    <submittedName>
        <fullName evidence="1">Uncharacterized protein</fullName>
    </submittedName>
</protein>
<organism evidence="1">
    <name type="scientific">marine sediment metagenome</name>
    <dbReference type="NCBI Taxonomy" id="412755"/>
    <lineage>
        <taxon>unclassified sequences</taxon>
        <taxon>metagenomes</taxon>
        <taxon>ecological metagenomes</taxon>
    </lineage>
</organism>
<dbReference type="EMBL" id="BARV01005370">
    <property type="protein sequence ID" value="GAI14360.1"/>
    <property type="molecule type" value="Genomic_DNA"/>
</dbReference>
<reference evidence="1" key="1">
    <citation type="journal article" date="2014" name="Front. Microbiol.">
        <title>High frequency of phylogenetically diverse reductive dehalogenase-homologous genes in deep subseafloor sedimentary metagenomes.</title>
        <authorList>
            <person name="Kawai M."/>
            <person name="Futagami T."/>
            <person name="Toyoda A."/>
            <person name="Takaki Y."/>
            <person name="Nishi S."/>
            <person name="Hori S."/>
            <person name="Arai W."/>
            <person name="Tsubouchi T."/>
            <person name="Morono Y."/>
            <person name="Uchiyama I."/>
            <person name="Ito T."/>
            <person name="Fujiyama A."/>
            <person name="Inagaki F."/>
            <person name="Takami H."/>
        </authorList>
    </citation>
    <scope>NUCLEOTIDE SEQUENCE</scope>
    <source>
        <strain evidence="1">Expedition CK06-06</strain>
    </source>
</reference>
<proteinExistence type="predicted"/>
<feature type="non-terminal residue" evidence="1">
    <location>
        <position position="81"/>
    </location>
</feature>
<name>X1MI14_9ZZZZ</name>
<dbReference type="AlphaFoldDB" id="X1MI14"/>
<evidence type="ECO:0000313" key="1">
    <source>
        <dbReference type="EMBL" id="GAI14360.1"/>
    </source>
</evidence>
<gene>
    <name evidence="1" type="ORF">S06H3_11211</name>
</gene>
<accession>X1MI14</accession>
<comment type="caution">
    <text evidence="1">The sequence shown here is derived from an EMBL/GenBank/DDBJ whole genome shotgun (WGS) entry which is preliminary data.</text>
</comment>
<sequence>MKKAMVYLILILFLAYGYPVWSQEWKSHLQGIKTTYIKAYALVRNALKENIAEEEVKHNLRLLYENAQIFPEEIYRCQETL</sequence>